<reference evidence="2 3" key="1">
    <citation type="submission" date="2019-03" db="EMBL/GenBank/DDBJ databases">
        <title>Genomic Encyclopedia of Type Strains, Phase IV (KMG-IV): sequencing the most valuable type-strain genomes for metagenomic binning, comparative biology and taxonomic classification.</title>
        <authorList>
            <person name="Goeker M."/>
        </authorList>
    </citation>
    <scope>NUCLEOTIDE SEQUENCE [LARGE SCALE GENOMIC DNA]</scope>
    <source>
        <strain evidence="2 3">DSM 24591</strain>
    </source>
</reference>
<accession>A0A4V2UYX1</accession>
<dbReference type="AlphaFoldDB" id="A0A4V2UYX1"/>
<dbReference type="GO" id="GO:0003677">
    <property type="term" value="F:DNA binding"/>
    <property type="evidence" value="ECO:0007669"/>
    <property type="project" value="InterPro"/>
</dbReference>
<comment type="caution">
    <text evidence="2">The sequence shown here is derived from an EMBL/GenBank/DDBJ whole genome shotgun (WGS) entry which is preliminary data.</text>
</comment>
<dbReference type="Proteomes" id="UP000295525">
    <property type="component" value="Unassembled WGS sequence"/>
</dbReference>
<evidence type="ECO:0008006" key="4">
    <source>
        <dbReference type="Google" id="ProtNLM"/>
    </source>
</evidence>
<name>A0A4V2UYX1_9BURK</name>
<dbReference type="InterPro" id="IPR011010">
    <property type="entry name" value="DNA_brk_join_enz"/>
</dbReference>
<gene>
    <name evidence="2" type="ORF">EDC26_104208</name>
</gene>
<protein>
    <recommendedName>
        <fullName evidence="4">Phage integrase family protein</fullName>
    </recommendedName>
</protein>
<feature type="region of interest" description="Disordered" evidence="1">
    <location>
        <begin position="340"/>
        <end position="365"/>
    </location>
</feature>
<dbReference type="EMBL" id="SMAJ01000004">
    <property type="protein sequence ID" value="TCT09048.1"/>
    <property type="molecule type" value="Genomic_DNA"/>
</dbReference>
<evidence type="ECO:0000313" key="2">
    <source>
        <dbReference type="EMBL" id="TCT09048.1"/>
    </source>
</evidence>
<evidence type="ECO:0000256" key="1">
    <source>
        <dbReference type="SAM" id="MobiDB-lite"/>
    </source>
</evidence>
<keyword evidence="3" id="KW-1185">Reference proteome</keyword>
<feature type="region of interest" description="Disordered" evidence="1">
    <location>
        <begin position="1"/>
        <end position="21"/>
    </location>
</feature>
<proteinExistence type="predicted"/>
<evidence type="ECO:0000313" key="3">
    <source>
        <dbReference type="Proteomes" id="UP000295525"/>
    </source>
</evidence>
<sequence>MSTSSNIDSNTDKSSPGNINEHTCHYERAIGTVGHPREISSATVTQYRGYVKTLLRKYANEHPGGSVRDTPLVGLAEMLLRMAPNLRPKTFINYRCGLLYVLNMFPATQTILDATRLLREGAPASGYKGHKPGLTASLYSSRSSHSRTFNRRAFGTLMAELSSRQGHAADRRRNHRASQLLIWLQAGLATGLRPVEWATACWASDKHEALFVQTAKTKRSYALPSLSTALAPERRTRIVKVAPDERFWVDTQLALIQRHLQSGKLFSAYYNNNRVYLWSLCRSVFGKSRPPFTLYLMRGQYASNRKRAGLTSEEVGVEIGCSGNVASTYYGKKVHGHRSIVTPVRTQKSKPTPQAGMDRRPRDRF</sequence>
<dbReference type="SUPFAM" id="SSF56349">
    <property type="entry name" value="DNA breaking-rejoining enzymes"/>
    <property type="match status" value="1"/>
</dbReference>
<organism evidence="2 3">
    <name type="scientific">Paralcaligenes ureilyticus</name>
    <dbReference type="NCBI Taxonomy" id="627131"/>
    <lineage>
        <taxon>Bacteria</taxon>
        <taxon>Pseudomonadati</taxon>
        <taxon>Pseudomonadota</taxon>
        <taxon>Betaproteobacteria</taxon>
        <taxon>Burkholderiales</taxon>
        <taxon>Alcaligenaceae</taxon>
        <taxon>Paralcaligenes</taxon>
    </lineage>
</organism>